<dbReference type="Proteomes" id="UP000546007">
    <property type="component" value="Unassembled WGS sequence"/>
</dbReference>
<organism evidence="2 3">
    <name type="scientific">Butyricimonas faecihominis</name>
    <dbReference type="NCBI Taxonomy" id="1472416"/>
    <lineage>
        <taxon>Bacteria</taxon>
        <taxon>Pseudomonadati</taxon>
        <taxon>Bacteroidota</taxon>
        <taxon>Bacteroidia</taxon>
        <taxon>Bacteroidales</taxon>
        <taxon>Odoribacteraceae</taxon>
        <taxon>Butyricimonas</taxon>
    </lineage>
</organism>
<gene>
    <name evidence="2" type="ORF">GGR14_001583</name>
</gene>
<dbReference type="RefSeq" id="WP_124316584.1">
    <property type="nucleotide sequence ID" value="NZ_AP028155.1"/>
</dbReference>
<dbReference type="Gene3D" id="2.20.20.130">
    <property type="match status" value="1"/>
</dbReference>
<name>A0A7W6HWV4_9BACT</name>
<comment type="caution">
    <text evidence="2">The sequence shown here is derived from an EMBL/GenBank/DDBJ whole genome shotgun (WGS) entry which is preliminary data.</text>
</comment>
<dbReference type="EMBL" id="JACIES010000003">
    <property type="protein sequence ID" value="MBB4025799.1"/>
    <property type="molecule type" value="Genomic_DNA"/>
</dbReference>
<dbReference type="GeneID" id="93100315"/>
<feature type="domain" description="SusD-like N-terminal" evidence="1">
    <location>
        <begin position="22"/>
        <end position="204"/>
    </location>
</feature>
<dbReference type="InterPro" id="IPR011990">
    <property type="entry name" value="TPR-like_helical_dom_sf"/>
</dbReference>
<dbReference type="AlphaFoldDB" id="A0A7W6HWV4"/>
<evidence type="ECO:0000259" key="1">
    <source>
        <dbReference type="Pfam" id="PF14322"/>
    </source>
</evidence>
<dbReference type="SUPFAM" id="SSF48452">
    <property type="entry name" value="TPR-like"/>
    <property type="match status" value="1"/>
</dbReference>
<dbReference type="Pfam" id="PF14322">
    <property type="entry name" value="SusD-like_3"/>
    <property type="match status" value="1"/>
</dbReference>
<sequence>MKYRIVKYIGLAGVLLLGGCSDWLDVDPKSQIKQEALFESEAGFRDALTGIYTVMARTEMYGGNETMGFLDMVGQVYTDVSINYEDALKYDYESTKVEECIDAIWRGNYNAIANCNHILANVDEKRGVFSSGVYETVKAEAMALRGFLHFDVLRGFAPSYLRGANVAAIPYVEEVTNKPIAQLTVAEVIDKVIDDVEAARKLIKEVDPIGPSFDSYTEKGYETEDYIQGDGFWLYRKSHLNYYGMTALLARVYLYKGDKTKALECAKEVIDGEKFTLLEESQLGDGNTWGSLCSENEYISSLYVYDMEEGRSDVYFGEESTVQCHISDTRRASVFGTPGVDIDWRNQNTFFLKTGEAKTYIGKYRGVNRIPLLKLSEMYLIAAEASGDKGYLQTLRDHRGYVNYPLEENCDLAAEIEAEYRKEFMAEGQLFYYYKRLDYNTLPDMGVVMTGNYVFPMPDDEMEFGDIK</sequence>
<evidence type="ECO:0000313" key="3">
    <source>
        <dbReference type="Proteomes" id="UP000546007"/>
    </source>
</evidence>
<protein>
    <recommendedName>
        <fullName evidence="1">SusD-like N-terminal domain-containing protein</fullName>
    </recommendedName>
</protein>
<dbReference type="OrthoDB" id="727588at2"/>
<dbReference type="Gene3D" id="1.25.40.900">
    <property type="match status" value="1"/>
</dbReference>
<dbReference type="InterPro" id="IPR033985">
    <property type="entry name" value="SusD-like_N"/>
</dbReference>
<evidence type="ECO:0000313" key="2">
    <source>
        <dbReference type="EMBL" id="MBB4025799.1"/>
    </source>
</evidence>
<dbReference type="PROSITE" id="PS51257">
    <property type="entry name" value="PROKAR_LIPOPROTEIN"/>
    <property type="match status" value="1"/>
</dbReference>
<proteinExistence type="predicted"/>
<accession>A0A7W6HWV4</accession>
<reference evidence="2 3" key="1">
    <citation type="submission" date="2020-08" db="EMBL/GenBank/DDBJ databases">
        <title>Genomic Encyclopedia of Type Strains, Phase IV (KMG-IV): sequencing the most valuable type-strain genomes for metagenomic binning, comparative biology and taxonomic classification.</title>
        <authorList>
            <person name="Goeker M."/>
        </authorList>
    </citation>
    <scope>NUCLEOTIDE SEQUENCE [LARGE SCALE GENOMIC DNA]</scope>
    <source>
        <strain evidence="2 3">DSM 105721</strain>
    </source>
</reference>
<dbReference type="Gene3D" id="1.25.40.390">
    <property type="match status" value="1"/>
</dbReference>
<keyword evidence="3" id="KW-1185">Reference proteome</keyword>